<gene>
    <name evidence="2" type="ORF">Pcinc_024502</name>
</gene>
<feature type="region of interest" description="Disordered" evidence="1">
    <location>
        <begin position="1"/>
        <end position="92"/>
    </location>
</feature>
<dbReference type="EMBL" id="JAWQEG010002697">
    <property type="protein sequence ID" value="KAK3870238.1"/>
    <property type="molecule type" value="Genomic_DNA"/>
</dbReference>
<evidence type="ECO:0000313" key="2">
    <source>
        <dbReference type="EMBL" id="KAK3870238.1"/>
    </source>
</evidence>
<proteinExistence type="predicted"/>
<sequence>MDGSRGVRSVGGGGQEVREGIARRKRRWWRGVGEEESRESGEGGGGQGKKKDMGKGGAQDDEERREGREGTGKVCGKGASEFRQGHGIGRGWREGKGQMVLQIYLGNGRVGGL</sequence>
<dbReference type="Proteomes" id="UP001286313">
    <property type="component" value="Unassembled WGS sequence"/>
</dbReference>
<name>A0AAE1FAF7_PETCI</name>
<feature type="compositionally biased region" description="Basic and acidic residues" evidence="1">
    <location>
        <begin position="32"/>
        <end position="41"/>
    </location>
</feature>
<accession>A0AAE1FAF7</accession>
<evidence type="ECO:0000313" key="3">
    <source>
        <dbReference type="Proteomes" id="UP001286313"/>
    </source>
</evidence>
<comment type="caution">
    <text evidence="2">The sequence shown here is derived from an EMBL/GenBank/DDBJ whole genome shotgun (WGS) entry which is preliminary data.</text>
</comment>
<organism evidence="2 3">
    <name type="scientific">Petrolisthes cinctipes</name>
    <name type="common">Flat porcelain crab</name>
    <dbReference type="NCBI Taxonomy" id="88211"/>
    <lineage>
        <taxon>Eukaryota</taxon>
        <taxon>Metazoa</taxon>
        <taxon>Ecdysozoa</taxon>
        <taxon>Arthropoda</taxon>
        <taxon>Crustacea</taxon>
        <taxon>Multicrustacea</taxon>
        <taxon>Malacostraca</taxon>
        <taxon>Eumalacostraca</taxon>
        <taxon>Eucarida</taxon>
        <taxon>Decapoda</taxon>
        <taxon>Pleocyemata</taxon>
        <taxon>Anomura</taxon>
        <taxon>Galatheoidea</taxon>
        <taxon>Porcellanidae</taxon>
        <taxon>Petrolisthes</taxon>
    </lineage>
</organism>
<dbReference type="AlphaFoldDB" id="A0AAE1FAF7"/>
<keyword evidence="3" id="KW-1185">Reference proteome</keyword>
<protein>
    <submittedName>
        <fullName evidence="2">Uncharacterized protein</fullName>
    </submittedName>
</protein>
<reference evidence="2" key="1">
    <citation type="submission" date="2023-10" db="EMBL/GenBank/DDBJ databases">
        <title>Genome assemblies of two species of porcelain crab, Petrolisthes cinctipes and Petrolisthes manimaculis (Anomura: Porcellanidae).</title>
        <authorList>
            <person name="Angst P."/>
        </authorList>
    </citation>
    <scope>NUCLEOTIDE SEQUENCE</scope>
    <source>
        <strain evidence="2">PB745_01</strain>
        <tissue evidence="2">Gill</tissue>
    </source>
</reference>
<evidence type="ECO:0000256" key="1">
    <source>
        <dbReference type="SAM" id="MobiDB-lite"/>
    </source>
</evidence>
<feature type="compositionally biased region" description="Basic and acidic residues" evidence="1">
    <location>
        <begin position="62"/>
        <end position="71"/>
    </location>
</feature>